<keyword evidence="1" id="KW-1133">Transmembrane helix</keyword>
<evidence type="ECO:0000313" key="4">
    <source>
        <dbReference type="EMBL" id="EGU48713.1"/>
    </source>
</evidence>
<dbReference type="HOGENOM" id="CLU_136271_0_0_6"/>
<evidence type="ECO:0000259" key="2">
    <source>
        <dbReference type="Pfam" id="PF07811"/>
    </source>
</evidence>
<name>F9TBJ5_9VIBR</name>
<dbReference type="eggNOG" id="COG4961">
    <property type="taxonomic scope" value="Bacteria"/>
</dbReference>
<dbReference type="InterPro" id="IPR012495">
    <property type="entry name" value="TadE-like_dom"/>
</dbReference>
<evidence type="ECO:0000313" key="3">
    <source>
        <dbReference type="EMBL" id="AIW13182.1"/>
    </source>
</evidence>
<dbReference type="Proteomes" id="UP000003836">
    <property type="component" value="Unassembled WGS sequence"/>
</dbReference>
<sequence length="160" mass="17489">MKRQAGISIIEFTMISTALLLVIFSVIEIGRYVYSLQVINDVTRVAARLAAVCRVEDRNDIPALVLPAYAPGGLTTANIVIDYLDDSGNVVTGTLTDDDVFPTISYVRARVVNFNYQYTGLLSFVNLTGLLAVPEFETIRPRENLGHHRTSDGSSSSSDC</sequence>
<evidence type="ECO:0000313" key="5">
    <source>
        <dbReference type="Proteomes" id="UP000003836"/>
    </source>
</evidence>
<dbReference type="STRING" id="1051646.IX91_03050"/>
<keyword evidence="5" id="KW-1185">Reference proteome</keyword>
<feature type="domain" description="TadE-like" evidence="2">
    <location>
        <begin position="6"/>
        <end position="48"/>
    </location>
</feature>
<dbReference type="PATRIC" id="fig|1051646.9.peg.584"/>
<dbReference type="EMBL" id="AFWI01000194">
    <property type="protein sequence ID" value="EGU48713.1"/>
    <property type="molecule type" value="Genomic_DNA"/>
</dbReference>
<keyword evidence="1" id="KW-0812">Transmembrane</keyword>
<evidence type="ECO:0000313" key="6">
    <source>
        <dbReference type="Proteomes" id="UP000030071"/>
    </source>
</evidence>
<accession>F9TBJ5</accession>
<keyword evidence="1" id="KW-0472">Membrane</keyword>
<evidence type="ECO:0000256" key="1">
    <source>
        <dbReference type="SAM" id="Phobius"/>
    </source>
</evidence>
<dbReference type="RefSeq" id="WP_004747832.1">
    <property type="nucleotide sequence ID" value="NZ_AFWI01000194.1"/>
</dbReference>
<dbReference type="GeneID" id="23443688"/>
<dbReference type="Proteomes" id="UP000030071">
    <property type="component" value="Chromosome 1"/>
</dbReference>
<protein>
    <submittedName>
        <fullName evidence="3">Pilus assembly protein CpaE</fullName>
    </submittedName>
</protein>
<dbReference type="Pfam" id="PF07811">
    <property type="entry name" value="TadE"/>
    <property type="match status" value="1"/>
</dbReference>
<gene>
    <name evidence="3" type="ORF">IX91_03050</name>
    <name evidence="4" type="ORF">VITU9109_21849</name>
</gene>
<reference evidence="3 6" key="3">
    <citation type="submission" date="2014-08" db="EMBL/GenBank/DDBJ databases">
        <title>First Complete Genome Sequence of the Shellfish Pathogen Vibrio tubiashii.</title>
        <authorList>
            <person name="Richards G.P."/>
            <person name="Needleman D.S."/>
            <person name="Watson M.A."/>
            <person name="Bono J.L."/>
        </authorList>
    </citation>
    <scope>NUCLEOTIDE SEQUENCE [LARGE SCALE GENOMIC DNA]</scope>
    <source>
        <strain evidence="3 6">ATCC 19109</strain>
    </source>
</reference>
<dbReference type="KEGG" id="vtu:IX91_03050"/>
<organism evidence="3 6">
    <name type="scientific">Vibrio tubiashii ATCC 19109</name>
    <dbReference type="NCBI Taxonomy" id="1051646"/>
    <lineage>
        <taxon>Bacteria</taxon>
        <taxon>Pseudomonadati</taxon>
        <taxon>Pseudomonadota</taxon>
        <taxon>Gammaproteobacteria</taxon>
        <taxon>Vibrionales</taxon>
        <taxon>Vibrionaceae</taxon>
        <taxon>Vibrio</taxon>
        <taxon>Vibrio oreintalis group</taxon>
    </lineage>
</organism>
<dbReference type="EMBL" id="CP009354">
    <property type="protein sequence ID" value="AIW13182.1"/>
    <property type="molecule type" value="Genomic_DNA"/>
</dbReference>
<reference evidence="4 5" key="2">
    <citation type="journal article" date="2012" name="Int. J. Syst. Evol. Microbiol.">
        <title>Vibrio caribbeanicus sp. nov., isolated from the marine sponge Scleritoderma cyanea.</title>
        <authorList>
            <person name="Hoffmann M."/>
            <person name="Monday S.R."/>
            <person name="Allard M.W."/>
            <person name="Strain E.A."/>
            <person name="Whittaker P."/>
            <person name="Naum M."/>
            <person name="McCarthy P.J."/>
            <person name="Lopez J.V."/>
            <person name="Fischer M."/>
            <person name="Brown E.W."/>
        </authorList>
    </citation>
    <scope>NUCLEOTIDE SEQUENCE [LARGE SCALE GENOMIC DNA]</scope>
    <source>
        <strain evidence="4 5">ATCC 19109</strain>
    </source>
</reference>
<proteinExistence type="predicted"/>
<feature type="transmembrane region" description="Helical" evidence="1">
    <location>
        <begin position="12"/>
        <end position="34"/>
    </location>
</feature>
<dbReference type="AlphaFoldDB" id="F9TBJ5"/>
<reference evidence="4" key="1">
    <citation type="submission" date="2011-08" db="EMBL/GenBank/DDBJ databases">
        <authorList>
            <person name="Hoffman M."/>
            <person name="Strain E.A."/>
            <person name="Brown E."/>
            <person name="Allard M.W."/>
        </authorList>
    </citation>
    <scope>NUCLEOTIDE SEQUENCE</scope>
    <source>
        <strain evidence="4">ATCC 19109</strain>
    </source>
</reference>